<keyword evidence="3" id="KW-1185">Reference proteome</keyword>
<gene>
    <name evidence="2" type="ORF">D3Z33_14560</name>
</gene>
<reference evidence="2 3" key="1">
    <citation type="submission" date="2018-08" db="EMBL/GenBank/DDBJ databases">
        <title>Murine metabolic-syndrome-specific gut microbial biobank.</title>
        <authorList>
            <person name="Liu C."/>
        </authorList>
    </citation>
    <scope>NUCLEOTIDE SEQUENCE [LARGE SCALE GENOMIC DNA]</scope>
    <source>
        <strain evidence="2 3">583</strain>
    </source>
</reference>
<feature type="coiled-coil region" evidence="1">
    <location>
        <begin position="20"/>
        <end position="60"/>
    </location>
</feature>
<comment type="caution">
    <text evidence="2">The sequence shown here is derived from an EMBL/GenBank/DDBJ whole genome shotgun (WGS) entry which is preliminary data.</text>
</comment>
<name>A0A845R273_9CLOT</name>
<dbReference type="AlphaFoldDB" id="A0A845R273"/>
<dbReference type="RefSeq" id="WP_160198541.1">
    <property type="nucleotide sequence ID" value="NZ_QXXA01000019.1"/>
</dbReference>
<dbReference type="OrthoDB" id="2084173at2"/>
<dbReference type="Proteomes" id="UP000467132">
    <property type="component" value="Unassembled WGS sequence"/>
</dbReference>
<evidence type="ECO:0000256" key="1">
    <source>
        <dbReference type="SAM" id="Coils"/>
    </source>
</evidence>
<dbReference type="EMBL" id="QXXA01000019">
    <property type="protein sequence ID" value="NBI08079.1"/>
    <property type="molecule type" value="Genomic_DNA"/>
</dbReference>
<accession>A0A845R273</accession>
<organism evidence="2 3">
    <name type="scientific">Senegalia massiliensis</name>
    <dbReference type="NCBI Taxonomy" id="1720316"/>
    <lineage>
        <taxon>Bacteria</taxon>
        <taxon>Bacillati</taxon>
        <taxon>Bacillota</taxon>
        <taxon>Clostridia</taxon>
        <taxon>Eubacteriales</taxon>
        <taxon>Clostridiaceae</taxon>
        <taxon>Senegalia</taxon>
    </lineage>
</organism>
<evidence type="ECO:0000313" key="2">
    <source>
        <dbReference type="EMBL" id="NBI08079.1"/>
    </source>
</evidence>
<proteinExistence type="predicted"/>
<sequence length="122" mass="14206">MGVYDALKDAVNIAQKADNVELYRALLDVQKESLDLLEENKNLKEKIKELKDNTEISKSLIFKNNSYYKKDDIEYKEPYCSNCWDNNQKLIRMHLRNIYPGTLTAICNTCKTSTRTGESYNI</sequence>
<protein>
    <submittedName>
        <fullName evidence="2">Uncharacterized protein</fullName>
    </submittedName>
</protein>
<evidence type="ECO:0000313" key="3">
    <source>
        <dbReference type="Proteomes" id="UP000467132"/>
    </source>
</evidence>
<keyword evidence="1" id="KW-0175">Coiled coil</keyword>